<dbReference type="Pfam" id="PF07714">
    <property type="entry name" value="PK_Tyr_Ser-Thr"/>
    <property type="match status" value="1"/>
</dbReference>
<organism evidence="5 6">
    <name type="scientific">Sphagnum jensenii</name>
    <dbReference type="NCBI Taxonomy" id="128206"/>
    <lineage>
        <taxon>Eukaryota</taxon>
        <taxon>Viridiplantae</taxon>
        <taxon>Streptophyta</taxon>
        <taxon>Embryophyta</taxon>
        <taxon>Bryophyta</taxon>
        <taxon>Sphagnophytina</taxon>
        <taxon>Sphagnopsida</taxon>
        <taxon>Sphagnales</taxon>
        <taxon>Sphagnaceae</taxon>
        <taxon>Sphagnum</taxon>
    </lineage>
</organism>
<evidence type="ECO:0000259" key="4">
    <source>
        <dbReference type="PROSITE" id="PS50011"/>
    </source>
</evidence>
<sequence length="758" mass="83306">MRSRRSSACSNGSREGAVVSSTCSKPQQSSSSHHKSNLSSGRSIGVGRDFSERVVVAIDATREITKHALEWALTNVVVQSGEIITLLAVLPTSNSSVRRIWGLPVFLPLFGGDCSFHYGRVSMRGSHVSVEEEVHEACSLMLQQVHMLCTSKKVNVRVKVVQAAGREVTAMESRKLGATWVVLDRHLKKEGKFCKDLLQCNIVLVKSEPKILRLNLKGTGPDEPNVAPAFVNDDGSRTPSFSKEDQKDSSTALKVLGFPGSDGNTPSSSPDDIGTPFTPSDNGTFSNSNTSSEQSSSPYATSKPGNRSPEMSVRGAILEAATADFIEHGGSYTVPNFDSDEDKSPEVVRRVSTSLRKSFDGNVICQFENMTRNSDPVQISIPEERCNEITSNQYKYGRGFQGDQEAGGNDLLLRSNQGDLERTLSIRKAVMLSRQKLPGPPPLCSICQHKAPVFGKPPQRYTYAELELATAGFAQANFLAEGGYGSVHRGILPDGQAVAVKQHKLASTQGDKEFCSEVEVLSCAQHRNVVMLNGYCVEGKRRLLVYEFICNSSLDSHLYGKDRVPLEWHSRQKIAVGAARGLRYLHEDCRVGCIVHRDLRPNNILLTHDFEPLVGDFGLARWQPDGDCGVDTRVIGTFGYLAPEYTQSGQITDKADVYSFGVVLLELITGRKAVDLNRPRGEQCLTEWARPLLEEKGSLLVDPRLENRYSDFELHCMLHAAACCIRRDPQQRPRMSQVLRMLEGEIAIDTIVGPFTGS</sequence>
<gene>
    <name evidence="5" type="ORF">CSSPJE1EN2_LOCUS15163</name>
</gene>
<name>A0ABP1BBD5_9BRYO</name>
<evidence type="ECO:0000256" key="1">
    <source>
        <dbReference type="ARBA" id="ARBA00022741"/>
    </source>
</evidence>
<feature type="compositionally biased region" description="Low complexity" evidence="3">
    <location>
        <begin position="286"/>
        <end position="297"/>
    </location>
</feature>
<evidence type="ECO:0000313" key="6">
    <source>
        <dbReference type="Proteomes" id="UP001497522"/>
    </source>
</evidence>
<dbReference type="InterPro" id="IPR001245">
    <property type="entry name" value="Ser-Thr/Tyr_kinase_cat_dom"/>
</dbReference>
<dbReference type="SUPFAM" id="SSF56112">
    <property type="entry name" value="Protein kinase-like (PK-like)"/>
    <property type="match status" value="1"/>
</dbReference>
<evidence type="ECO:0000256" key="3">
    <source>
        <dbReference type="SAM" id="MobiDB-lite"/>
    </source>
</evidence>
<keyword evidence="6" id="KW-1185">Reference proteome</keyword>
<feature type="region of interest" description="Disordered" evidence="3">
    <location>
        <begin position="216"/>
        <end position="310"/>
    </location>
</feature>
<dbReference type="PROSITE" id="PS00109">
    <property type="entry name" value="PROTEIN_KINASE_TYR"/>
    <property type="match status" value="1"/>
</dbReference>
<feature type="compositionally biased region" description="Low complexity" evidence="3">
    <location>
        <begin position="20"/>
        <end position="43"/>
    </location>
</feature>
<keyword evidence="1" id="KW-0547">Nucleotide-binding</keyword>
<dbReference type="InterPro" id="IPR000719">
    <property type="entry name" value="Prot_kinase_dom"/>
</dbReference>
<evidence type="ECO:0000313" key="5">
    <source>
        <dbReference type="EMBL" id="CAK9872593.1"/>
    </source>
</evidence>
<dbReference type="InterPro" id="IPR011009">
    <property type="entry name" value="Kinase-like_dom_sf"/>
</dbReference>
<reference evidence="5" key="1">
    <citation type="submission" date="2024-03" db="EMBL/GenBank/DDBJ databases">
        <authorList>
            <consortium name="ELIXIR-Norway"/>
            <consortium name="Elixir Norway"/>
        </authorList>
    </citation>
    <scope>NUCLEOTIDE SEQUENCE</scope>
</reference>
<dbReference type="CDD" id="cd14066">
    <property type="entry name" value="STKc_IRAK"/>
    <property type="match status" value="1"/>
</dbReference>
<dbReference type="Proteomes" id="UP001497522">
    <property type="component" value="Chromosome 3"/>
</dbReference>
<dbReference type="Gene3D" id="3.30.200.20">
    <property type="entry name" value="Phosphorylase Kinase, domain 1"/>
    <property type="match status" value="1"/>
</dbReference>
<dbReference type="SMART" id="SM00219">
    <property type="entry name" value="TyrKc"/>
    <property type="match status" value="1"/>
</dbReference>
<dbReference type="PANTHER" id="PTHR47989:SF14">
    <property type="entry name" value="INACTIVE PROTEIN KINASE SELMODRAFT_444075"/>
    <property type="match status" value="1"/>
</dbReference>
<dbReference type="InterPro" id="IPR008266">
    <property type="entry name" value="Tyr_kinase_AS"/>
</dbReference>
<evidence type="ECO:0000256" key="2">
    <source>
        <dbReference type="ARBA" id="ARBA00022840"/>
    </source>
</evidence>
<protein>
    <recommendedName>
        <fullName evidence="4">Protein kinase domain-containing protein</fullName>
    </recommendedName>
</protein>
<accession>A0ABP1BBD5</accession>
<dbReference type="EMBL" id="OZ023704">
    <property type="protein sequence ID" value="CAK9872593.1"/>
    <property type="molecule type" value="Genomic_DNA"/>
</dbReference>
<feature type="compositionally biased region" description="Polar residues" evidence="3">
    <location>
        <begin position="1"/>
        <end position="13"/>
    </location>
</feature>
<keyword evidence="2" id="KW-0067">ATP-binding</keyword>
<feature type="region of interest" description="Disordered" evidence="3">
    <location>
        <begin position="1"/>
        <end position="44"/>
    </location>
</feature>
<feature type="domain" description="Protein kinase" evidence="4">
    <location>
        <begin position="473"/>
        <end position="748"/>
    </location>
</feature>
<dbReference type="PROSITE" id="PS50011">
    <property type="entry name" value="PROTEIN_KINASE_DOM"/>
    <property type="match status" value="1"/>
</dbReference>
<dbReference type="InterPro" id="IPR014729">
    <property type="entry name" value="Rossmann-like_a/b/a_fold"/>
</dbReference>
<proteinExistence type="predicted"/>
<dbReference type="Gene3D" id="1.10.510.10">
    <property type="entry name" value="Transferase(Phosphotransferase) domain 1"/>
    <property type="match status" value="1"/>
</dbReference>
<dbReference type="Gene3D" id="3.40.50.620">
    <property type="entry name" value="HUPs"/>
    <property type="match status" value="1"/>
</dbReference>
<dbReference type="PANTHER" id="PTHR47989">
    <property type="entry name" value="OS01G0750732 PROTEIN"/>
    <property type="match status" value="1"/>
</dbReference>
<dbReference type="InterPro" id="IPR020635">
    <property type="entry name" value="Tyr_kinase_cat_dom"/>
</dbReference>